<dbReference type="InterPro" id="IPR034984">
    <property type="entry name" value="Imelysin-like_IPPA"/>
</dbReference>
<organism evidence="5 6">
    <name type="scientific">Albidovulum denitrificans</name>
    <dbReference type="NCBI Taxonomy" id="404881"/>
    <lineage>
        <taxon>Bacteria</taxon>
        <taxon>Pseudomonadati</taxon>
        <taxon>Pseudomonadota</taxon>
        <taxon>Alphaproteobacteria</taxon>
        <taxon>Rhodobacterales</taxon>
        <taxon>Paracoccaceae</taxon>
        <taxon>Albidovulum</taxon>
    </lineage>
</organism>
<dbReference type="InterPro" id="IPR018976">
    <property type="entry name" value="Imelysin-like"/>
</dbReference>
<keyword evidence="2 3" id="KW-0732">Signal</keyword>
<gene>
    <name evidence="5" type="ORF">LX70_02077</name>
</gene>
<comment type="subcellular location">
    <subcellularLocation>
        <location evidence="1">Cell envelope</location>
    </subcellularLocation>
</comment>
<evidence type="ECO:0000256" key="1">
    <source>
        <dbReference type="ARBA" id="ARBA00004196"/>
    </source>
</evidence>
<dbReference type="AlphaFoldDB" id="A0A2S8S8U8"/>
<dbReference type="GO" id="GO:0030313">
    <property type="term" value="C:cell envelope"/>
    <property type="evidence" value="ECO:0007669"/>
    <property type="project" value="UniProtKB-SubCell"/>
</dbReference>
<sequence>MRMLVFTACLIAGPAMADVDTAVTKDILPAFARFGEETEALVNSALVDCRPAALRPAFQETFDAWIAISPFQFGPLADRGRNLAIALWPDNGDMVGKTVVGLVAAKDPAVDSESGFAKVTVAGRGLFALERLLYDETLSDYGRNDYACHLTLAIAADLNRVARDMNAEWPGHAKSLTTAGAAGNEVYPDKSAAREALFTALFTGLDFTKTQRLSRPMGTFEAPRPDLAEARRSGRSMRNVVLSLKALRQLAMDLATGPVPRSEAAFDVAIGYAEGLDDPDMSGAADPTGRLKLEILQQKIARIQDAVAAEIGADLGTASQ</sequence>
<name>A0A2S8S8U8_9RHOB</name>
<dbReference type="Proteomes" id="UP000238338">
    <property type="component" value="Unassembled WGS sequence"/>
</dbReference>
<evidence type="ECO:0000313" key="6">
    <source>
        <dbReference type="Proteomes" id="UP000238338"/>
    </source>
</evidence>
<feature type="signal peptide" evidence="3">
    <location>
        <begin position="1"/>
        <end position="17"/>
    </location>
</feature>
<reference evidence="5 6" key="1">
    <citation type="submission" date="2018-02" db="EMBL/GenBank/DDBJ databases">
        <title>Genomic Encyclopedia of Archaeal and Bacterial Type Strains, Phase II (KMG-II): from individual species to whole genera.</title>
        <authorList>
            <person name="Goeker M."/>
        </authorList>
    </citation>
    <scope>NUCLEOTIDE SEQUENCE [LARGE SCALE GENOMIC DNA]</scope>
    <source>
        <strain evidence="5 6">DSM 18921</strain>
    </source>
</reference>
<accession>A0A2S8S8U8</accession>
<dbReference type="CDD" id="cd14659">
    <property type="entry name" value="Imelysin-like_IPPA"/>
    <property type="match status" value="1"/>
</dbReference>
<dbReference type="EMBL" id="PVEP01000003">
    <property type="protein sequence ID" value="PQV57216.1"/>
    <property type="molecule type" value="Genomic_DNA"/>
</dbReference>
<evidence type="ECO:0000259" key="4">
    <source>
        <dbReference type="Pfam" id="PF09375"/>
    </source>
</evidence>
<feature type="domain" description="Imelysin-like" evidence="4">
    <location>
        <begin position="27"/>
        <end position="303"/>
    </location>
</feature>
<dbReference type="RefSeq" id="WP_105514682.1">
    <property type="nucleotide sequence ID" value="NZ_PVEP01000003.1"/>
</dbReference>
<evidence type="ECO:0000256" key="3">
    <source>
        <dbReference type="SAM" id="SignalP"/>
    </source>
</evidence>
<dbReference type="InterPro" id="IPR038352">
    <property type="entry name" value="Imelysin_sf"/>
</dbReference>
<proteinExistence type="predicted"/>
<feature type="chain" id="PRO_5015431014" description="Imelysin-like domain-containing protein" evidence="3">
    <location>
        <begin position="18"/>
        <end position="320"/>
    </location>
</feature>
<comment type="caution">
    <text evidence="5">The sequence shown here is derived from an EMBL/GenBank/DDBJ whole genome shotgun (WGS) entry which is preliminary data.</text>
</comment>
<evidence type="ECO:0000256" key="2">
    <source>
        <dbReference type="ARBA" id="ARBA00022729"/>
    </source>
</evidence>
<dbReference type="Gene3D" id="1.20.1420.20">
    <property type="entry name" value="M75 peptidase, HXXE motif"/>
    <property type="match status" value="1"/>
</dbReference>
<dbReference type="Pfam" id="PF09375">
    <property type="entry name" value="Peptidase_M75"/>
    <property type="match status" value="1"/>
</dbReference>
<keyword evidence="6" id="KW-1185">Reference proteome</keyword>
<evidence type="ECO:0000313" key="5">
    <source>
        <dbReference type="EMBL" id="PQV57216.1"/>
    </source>
</evidence>
<dbReference type="OrthoDB" id="5729110at2"/>
<protein>
    <recommendedName>
        <fullName evidence="4">Imelysin-like domain-containing protein</fullName>
    </recommendedName>
</protein>